<dbReference type="GO" id="GO:0006189">
    <property type="term" value="P:'de novo' IMP biosynthetic process"/>
    <property type="evidence" value="ECO:0007669"/>
    <property type="project" value="InterPro"/>
</dbReference>
<dbReference type="SMART" id="SM01001">
    <property type="entry name" value="AIRC"/>
    <property type="match status" value="1"/>
</dbReference>
<proteinExistence type="predicted"/>
<dbReference type="Pfam" id="PF00731">
    <property type="entry name" value="AIRC"/>
    <property type="match status" value="1"/>
</dbReference>
<reference evidence="2" key="1">
    <citation type="submission" date="2022-12" db="EMBL/GenBank/DDBJ databases">
        <title>Reference genome sequencing for broad-spectrum identification of bacterial and archaeal isolates by mass spectrometry.</title>
        <authorList>
            <person name="Sekiguchi Y."/>
            <person name="Tourlousse D.M."/>
        </authorList>
    </citation>
    <scope>NUCLEOTIDE SEQUENCE</scope>
    <source>
        <strain evidence="2">ASRB1</strain>
    </source>
</reference>
<gene>
    <name evidence="2" type="ORF">DAMNIGENAA_32070</name>
</gene>
<dbReference type="EMBL" id="BSDR01000001">
    <property type="protein sequence ID" value="GLI35774.1"/>
    <property type="molecule type" value="Genomic_DNA"/>
</dbReference>
<sequence>MTKLESILQEYKDGKRDMENVLNFLRKLPYENLSFARVDHHRGLRRGYPEVIYGEGKTAGQVADIIRAMEAYGSNILATRIDAEKAEMIMASVPGMVYHSEARMLTLGKEPVNRQSRGVIQVLCAGSSDVPVAEEAAVTAEFMGNRVKRFFDVGVAGLHRLLSLWEELQEASVYIVVAGMEGALPSVVGGLVERPVIAVPTSVGYGANFNGLAALLGMLNTCAPGVSVVNIDNGFGAGYLAAIINQNSVVETVSVSQNTTSDQ</sequence>
<accession>A0A9W6L9T6</accession>
<keyword evidence="3" id="KW-1185">Reference proteome</keyword>
<dbReference type="GO" id="GO:0016787">
    <property type="term" value="F:hydrolase activity"/>
    <property type="evidence" value="ECO:0007669"/>
    <property type="project" value="InterPro"/>
</dbReference>
<name>A0A9W6L9T6_9BACT</name>
<dbReference type="SUPFAM" id="SSF52255">
    <property type="entry name" value="N5-CAIR mutase (phosphoribosylaminoimidazole carboxylase, PurE)"/>
    <property type="match status" value="1"/>
</dbReference>
<evidence type="ECO:0000313" key="3">
    <source>
        <dbReference type="Proteomes" id="UP001144372"/>
    </source>
</evidence>
<dbReference type="InterPro" id="IPR039476">
    <property type="entry name" value="P2CMN_synthase_LarB"/>
</dbReference>
<organism evidence="2 3">
    <name type="scientific">Desulforhabdus amnigena</name>
    <dbReference type="NCBI Taxonomy" id="40218"/>
    <lineage>
        <taxon>Bacteria</taxon>
        <taxon>Pseudomonadati</taxon>
        <taxon>Thermodesulfobacteriota</taxon>
        <taxon>Syntrophobacteria</taxon>
        <taxon>Syntrophobacterales</taxon>
        <taxon>Syntrophobacteraceae</taxon>
        <taxon>Desulforhabdus</taxon>
    </lineage>
</organism>
<dbReference type="InterPro" id="IPR000031">
    <property type="entry name" value="PurE_dom"/>
</dbReference>
<dbReference type="PANTHER" id="PTHR43064">
    <property type="entry name" value="PHOSPHORIBOSYLAMINOIMIDAZOLE CARBOXYLASE-RELATED"/>
    <property type="match status" value="1"/>
</dbReference>
<protein>
    <submittedName>
        <fullName evidence="2">1-(5-phosphoribosyl)-5-amino-4-imidazole-carboxylate carboxylase</fullName>
    </submittedName>
</protein>
<dbReference type="Proteomes" id="UP001144372">
    <property type="component" value="Unassembled WGS sequence"/>
</dbReference>
<dbReference type="Gene3D" id="3.40.50.1970">
    <property type="match status" value="1"/>
</dbReference>
<dbReference type="PANTHER" id="PTHR43064:SF1">
    <property type="entry name" value="SLL1489 PROTEIN"/>
    <property type="match status" value="1"/>
</dbReference>
<feature type="domain" description="PurE" evidence="1">
    <location>
        <begin position="118"/>
        <end position="250"/>
    </location>
</feature>
<evidence type="ECO:0000313" key="2">
    <source>
        <dbReference type="EMBL" id="GLI35774.1"/>
    </source>
</evidence>
<dbReference type="RefSeq" id="WP_281795805.1">
    <property type="nucleotide sequence ID" value="NZ_BSDR01000001.1"/>
</dbReference>
<dbReference type="NCBIfam" id="NF033503">
    <property type="entry name" value="LarB"/>
    <property type="match status" value="1"/>
</dbReference>
<dbReference type="AlphaFoldDB" id="A0A9W6L9T6"/>
<comment type="caution">
    <text evidence="2">The sequence shown here is derived from an EMBL/GenBank/DDBJ whole genome shotgun (WGS) entry which is preliminary data.</text>
</comment>
<evidence type="ECO:0000259" key="1">
    <source>
        <dbReference type="SMART" id="SM01001"/>
    </source>
</evidence>